<organism evidence="2 3">
    <name type="scientific">Streptomyces antioxidans</name>
    <dbReference type="NCBI Taxonomy" id="1507734"/>
    <lineage>
        <taxon>Bacteria</taxon>
        <taxon>Bacillati</taxon>
        <taxon>Actinomycetota</taxon>
        <taxon>Actinomycetes</taxon>
        <taxon>Kitasatosporales</taxon>
        <taxon>Streptomycetaceae</taxon>
        <taxon>Streptomyces</taxon>
    </lineage>
</organism>
<accession>A0A1V4D1V4</accession>
<comment type="caution">
    <text evidence="2">The sequence shown here is derived from an EMBL/GenBank/DDBJ whole genome shotgun (WGS) entry which is preliminary data.</text>
</comment>
<keyword evidence="1" id="KW-1133">Transmembrane helix</keyword>
<dbReference type="EMBL" id="LAKD02000057">
    <property type="protein sequence ID" value="OPF76698.1"/>
    <property type="molecule type" value="Genomic_DNA"/>
</dbReference>
<evidence type="ECO:0008006" key="4">
    <source>
        <dbReference type="Google" id="ProtNLM"/>
    </source>
</evidence>
<keyword evidence="1" id="KW-0812">Transmembrane</keyword>
<evidence type="ECO:0000256" key="1">
    <source>
        <dbReference type="SAM" id="Phobius"/>
    </source>
</evidence>
<dbReference type="Proteomes" id="UP000033615">
    <property type="component" value="Unassembled WGS sequence"/>
</dbReference>
<feature type="transmembrane region" description="Helical" evidence="1">
    <location>
        <begin position="417"/>
        <end position="438"/>
    </location>
</feature>
<sequence>MLRVSRVRHRSLAGGDDPLALIRRDTVLIVAVHISEPPAAPFRPGPLERRWRVGRPDEVVSSASRRAAYTQRRLGPLLWGPQVRWHRELPDTAESPARFQLSAVELVRLNDATLGALKEMDSPAEANGVALLHGALPPDAPARLPKTLQECADVDEHHGQGVHRAWVAQQLPPGCRIAVTEREAVHCTLVTPRSGHLRLHPGRLQQGWNSIDQWLWHMHHATLYPPGPEALEQLQGMRLPLPTKVRGVLGVRGLTLVGTERDPGRDVPLNYYDGTSYHLTTLYADALALARLQQIVLDAFGHEVARIGEHEPRRRKVAQLERDLLVFRRSYWTADFGRQGTVDAMMRAWQQSAGLQQSLQSLINDLGELSRQVQSAETETTNAILGLLAAVGLPLTTGLAVWQGLPQAGASLLWRTLSVTMVATVVLVTFFPGLRRLFVDLFRRRRRRRR</sequence>
<protein>
    <recommendedName>
        <fullName evidence="4">CorA-like Mg2+ transporter protein</fullName>
    </recommendedName>
</protein>
<evidence type="ECO:0000313" key="2">
    <source>
        <dbReference type="EMBL" id="OPF76698.1"/>
    </source>
</evidence>
<evidence type="ECO:0000313" key="3">
    <source>
        <dbReference type="Proteomes" id="UP000033615"/>
    </source>
</evidence>
<proteinExistence type="predicted"/>
<dbReference type="OrthoDB" id="4005059at2"/>
<name>A0A1V4D1V4_9ACTN</name>
<feature type="transmembrane region" description="Helical" evidence="1">
    <location>
        <begin position="384"/>
        <end position="405"/>
    </location>
</feature>
<dbReference type="AlphaFoldDB" id="A0A1V4D1V4"/>
<reference evidence="2" key="1">
    <citation type="submission" date="2016-12" db="EMBL/GenBank/DDBJ databases">
        <title>Genome sequence of Streptomyces antioxidans MUSC 164.</title>
        <authorList>
            <person name="Lee L.-H."/>
            <person name="Ser H.-L."/>
        </authorList>
    </citation>
    <scope>NUCLEOTIDE SEQUENCE [LARGE SCALE GENOMIC DNA]</scope>
    <source>
        <strain evidence="2">MUSC 164</strain>
    </source>
</reference>
<keyword evidence="3" id="KW-1185">Reference proteome</keyword>
<gene>
    <name evidence="2" type="ORF">VT50_0222885</name>
</gene>
<keyword evidence="1" id="KW-0472">Membrane</keyword>